<dbReference type="Proteomes" id="UP000679629">
    <property type="component" value="Chromosome"/>
</dbReference>
<dbReference type="SUPFAM" id="SSF88946">
    <property type="entry name" value="Sigma2 domain of RNA polymerase sigma factors"/>
    <property type="match status" value="1"/>
</dbReference>
<dbReference type="PANTHER" id="PTHR43133">
    <property type="entry name" value="RNA POLYMERASE ECF-TYPE SIGMA FACTO"/>
    <property type="match status" value="1"/>
</dbReference>
<evidence type="ECO:0000256" key="3">
    <source>
        <dbReference type="ARBA" id="ARBA00023082"/>
    </source>
</evidence>
<dbReference type="NCBIfam" id="TIGR02937">
    <property type="entry name" value="sigma70-ECF"/>
    <property type="match status" value="1"/>
</dbReference>
<dbReference type="Pfam" id="PF04542">
    <property type="entry name" value="Sigma70_r2"/>
    <property type="match status" value="1"/>
</dbReference>
<dbReference type="RefSeq" id="WP_215123701.1">
    <property type="nucleotide sequence ID" value="NZ_CP075896.1"/>
</dbReference>
<evidence type="ECO:0000256" key="1">
    <source>
        <dbReference type="ARBA" id="ARBA00010641"/>
    </source>
</evidence>
<keyword evidence="8" id="KW-1185">Reference proteome</keyword>
<dbReference type="InterPro" id="IPR013249">
    <property type="entry name" value="RNA_pol_sigma70_r4_t2"/>
</dbReference>
<dbReference type="SUPFAM" id="SSF88659">
    <property type="entry name" value="Sigma3 and sigma4 domains of RNA polymerase sigma factors"/>
    <property type="match status" value="1"/>
</dbReference>
<accession>A0ABX8G3M0</accession>
<dbReference type="Pfam" id="PF08281">
    <property type="entry name" value="Sigma70_r4_2"/>
    <property type="match status" value="1"/>
</dbReference>
<dbReference type="InterPro" id="IPR039425">
    <property type="entry name" value="RNA_pol_sigma-70-like"/>
</dbReference>
<dbReference type="InterPro" id="IPR013324">
    <property type="entry name" value="RNA_pol_sigma_r3/r4-like"/>
</dbReference>
<organism evidence="7 8">
    <name type="scientific">Streptomyces koelreuteriae</name>
    <dbReference type="NCBI Taxonomy" id="2838015"/>
    <lineage>
        <taxon>Bacteria</taxon>
        <taxon>Bacillati</taxon>
        <taxon>Actinomycetota</taxon>
        <taxon>Actinomycetes</taxon>
        <taxon>Kitasatosporales</taxon>
        <taxon>Streptomycetaceae</taxon>
        <taxon>Streptomyces</taxon>
    </lineage>
</organism>
<gene>
    <name evidence="7" type="ORF">KJK29_37000</name>
</gene>
<dbReference type="CDD" id="cd06171">
    <property type="entry name" value="Sigma70_r4"/>
    <property type="match status" value="1"/>
</dbReference>
<keyword evidence="4" id="KW-0804">Transcription</keyword>
<evidence type="ECO:0000256" key="2">
    <source>
        <dbReference type="ARBA" id="ARBA00023015"/>
    </source>
</evidence>
<reference evidence="8" key="1">
    <citation type="submission" date="2021-05" db="EMBL/GenBank/DDBJ databases">
        <title>Direct Submission.</title>
        <authorList>
            <person name="Li K."/>
            <person name="Gao J."/>
        </authorList>
    </citation>
    <scope>NUCLEOTIDE SEQUENCE [LARGE SCALE GENOMIC DNA]</scope>
    <source>
        <strain evidence="8">MG62</strain>
    </source>
</reference>
<evidence type="ECO:0000259" key="5">
    <source>
        <dbReference type="Pfam" id="PF04542"/>
    </source>
</evidence>
<dbReference type="InterPro" id="IPR013325">
    <property type="entry name" value="RNA_pol_sigma_r2"/>
</dbReference>
<dbReference type="Gene3D" id="1.10.1740.10">
    <property type="match status" value="1"/>
</dbReference>
<evidence type="ECO:0000313" key="8">
    <source>
        <dbReference type="Proteomes" id="UP000679629"/>
    </source>
</evidence>
<dbReference type="InterPro" id="IPR036388">
    <property type="entry name" value="WH-like_DNA-bd_sf"/>
</dbReference>
<dbReference type="InterPro" id="IPR007627">
    <property type="entry name" value="RNA_pol_sigma70_r2"/>
</dbReference>
<sequence>MSQDLAGLSDEELVPRAVQGDRHALEQLLRRHRTTVLTVCAGITGNREDALDACQNALIRVTGAIGGFRSEARFTTWLRAIAVNAAKAEIAQRGRRPYPVGDDVLPTEPVRAVDGRVTDGLRVRQALAALDVDFRAVVVLRHLCGCSYEEIAHVLQIPMGTVKSRLSRARMDLLELLRLD</sequence>
<evidence type="ECO:0000259" key="6">
    <source>
        <dbReference type="Pfam" id="PF08281"/>
    </source>
</evidence>
<comment type="similarity">
    <text evidence="1">Belongs to the sigma-70 factor family. ECF subfamily.</text>
</comment>
<dbReference type="Gene3D" id="1.10.10.10">
    <property type="entry name" value="Winged helix-like DNA-binding domain superfamily/Winged helix DNA-binding domain"/>
    <property type="match status" value="1"/>
</dbReference>
<evidence type="ECO:0000256" key="4">
    <source>
        <dbReference type="ARBA" id="ARBA00023163"/>
    </source>
</evidence>
<evidence type="ECO:0000313" key="7">
    <source>
        <dbReference type="EMBL" id="QWB27752.1"/>
    </source>
</evidence>
<feature type="domain" description="RNA polymerase sigma factor 70 region 4 type 2" evidence="6">
    <location>
        <begin position="122"/>
        <end position="173"/>
    </location>
</feature>
<protein>
    <submittedName>
        <fullName evidence="7">RNA polymerase sigma factor</fullName>
    </submittedName>
</protein>
<proteinExistence type="inferred from homology"/>
<feature type="domain" description="RNA polymerase sigma-70 region 2" evidence="5">
    <location>
        <begin position="28"/>
        <end position="95"/>
    </location>
</feature>
<dbReference type="EMBL" id="CP075896">
    <property type="protein sequence ID" value="QWB27752.1"/>
    <property type="molecule type" value="Genomic_DNA"/>
</dbReference>
<keyword evidence="2" id="KW-0805">Transcription regulation</keyword>
<dbReference type="PANTHER" id="PTHR43133:SF51">
    <property type="entry name" value="RNA POLYMERASE SIGMA FACTOR"/>
    <property type="match status" value="1"/>
</dbReference>
<dbReference type="InterPro" id="IPR014284">
    <property type="entry name" value="RNA_pol_sigma-70_dom"/>
</dbReference>
<keyword evidence="3" id="KW-0731">Sigma factor</keyword>
<name>A0ABX8G3M0_9ACTN</name>